<keyword evidence="3" id="KW-0548">Nucleotidyltransferase</keyword>
<dbReference type="SUPFAM" id="SSF51735">
    <property type="entry name" value="NAD(P)-binding Rossmann-fold domains"/>
    <property type="match status" value="1"/>
</dbReference>
<reference evidence="3" key="1">
    <citation type="journal article" date="2019" name="Sci. Rep.">
        <title>Draft genome of Tanacetum cinerariifolium, the natural source of mosquito coil.</title>
        <authorList>
            <person name="Yamashiro T."/>
            <person name="Shiraishi A."/>
            <person name="Satake H."/>
            <person name="Nakayama K."/>
        </authorList>
    </citation>
    <scope>NUCLEOTIDE SEQUENCE</scope>
</reference>
<keyword evidence="3" id="KW-0808">Transferase</keyword>
<comment type="caution">
    <text evidence="3">The sequence shown here is derived from an EMBL/GenBank/DDBJ whole genome shotgun (WGS) entry which is preliminary data.</text>
</comment>
<dbReference type="PROSITE" id="PS50878">
    <property type="entry name" value="RT_POL"/>
    <property type="match status" value="1"/>
</dbReference>
<gene>
    <name evidence="3" type="ORF">Tci_038305</name>
</gene>
<evidence type="ECO:0000313" key="3">
    <source>
        <dbReference type="EMBL" id="GEU66327.1"/>
    </source>
</evidence>
<organism evidence="3">
    <name type="scientific">Tanacetum cinerariifolium</name>
    <name type="common">Dalmatian daisy</name>
    <name type="synonym">Chrysanthemum cinerariifolium</name>
    <dbReference type="NCBI Taxonomy" id="118510"/>
    <lineage>
        <taxon>Eukaryota</taxon>
        <taxon>Viridiplantae</taxon>
        <taxon>Streptophyta</taxon>
        <taxon>Embryophyta</taxon>
        <taxon>Tracheophyta</taxon>
        <taxon>Spermatophyta</taxon>
        <taxon>Magnoliopsida</taxon>
        <taxon>eudicotyledons</taxon>
        <taxon>Gunneridae</taxon>
        <taxon>Pentapetalae</taxon>
        <taxon>asterids</taxon>
        <taxon>campanulids</taxon>
        <taxon>Asterales</taxon>
        <taxon>Asteraceae</taxon>
        <taxon>Asteroideae</taxon>
        <taxon>Anthemideae</taxon>
        <taxon>Anthemidinae</taxon>
        <taxon>Tanacetum</taxon>
    </lineage>
</organism>
<dbReference type="InterPro" id="IPR001509">
    <property type="entry name" value="Epimerase_deHydtase"/>
</dbReference>
<proteinExistence type="predicted"/>
<feature type="region of interest" description="Disordered" evidence="1">
    <location>
        <begin position="1194"/>
        <end position="1216"/>
    </location>
</feature>
<dbReference type="GO" id="GO:0003964">
    <property type="term" value="F:RNA-directed DNA polymerase activity"/>
    <property type="evidence" value="ECO:0007669"/>
    <property type="project" value="UniProtKB-KW"/>
</dbReference>
<dbReference type="CDD" id="cd01650">
    <property type="entry name" value="RT_nLTR_like"/>
    <property type="match status" value="1"/>
</dbReference>
<keyword evidence="3" id="KW-0695">RNA-directed DNA polymerase</keyword>
<name>A0A6L2LZD9_TANCI</name>
<dbReference type="InterPro" id="IPR035979">
    <property type="entry name" value="RBD_domain_sf"/>
</dbReference>
<dbReference type="InterPro" id="IPR000477">
    <property type="entry name" value="RT_dom"/>
</dbReference>
<dbReference type="CDD" id="cd00303">
    <property type="entry name" value="retropepsin_like"/>
    <property type="match status" value="1"/>
</dbReference>
<dbReference type="Pfam" id="PF08284">
    <property type="entry name" value="RVP_2"/>
    <property type="match status" value="1"/>
</dbReference>
<dbReference type="Gene3D" id="2.40.70.10">
    <property type="entry name" value="Acid Proteases"/>
    <property type="match status" value="1"/>
</dbReference>
<dbReference type="SUPFAM" id="SSF54928">
    <property type="entry name" value="RNA-binding domain, RBD"/>
    <property type="match status" value="1"/>
</dbReference>
<evidence type="ECO:0000256" key="1">
    <source>
        <dbReference type="SAM" id="MobiDB-lite"/>
    </source>
</evidence>
<feature type="domain" description="Reverse transcriptase" evidence="2">
    <location>
        <begin position="482"/>
        <end position="729"/>
    </location>
</feature>
<dbReference type="InterPro" id="IPR036291">
    <property type="entry name" value="NAD(P)-bd_dom_sf"/>
</dbReference>
<dbReference type="EMBL" id="BKCJ010005362">
    <property type="protein sequence ID" value="GEU66327.1"/>
    <property type="molecule type" value="Genomic_DNA"/>
</dbReference>
<dbReference type="Pfam" id="PF01370">
    <property type="entry name" value="Epimerase"/>
    <property type="match status" value="1"/>
</dbReference>
<dbReference type="PANTHER" id="PTHR33116">
    <property type="entry name" value="REVERSE TRANSCRIPTASE ZINC-BINDING DOMAIN-CONTAINING PROTEIN-RELATED-RELATED"/>
    <property type="match status" value="1"/>
</dbReference>
<accession>A0A6L2LZD9</accession>
<dbReference type="Pfam" id="PF00078">
    <property type="entry name" value="RVT_1"/>
    <property type="match status" value="1"/>
</dbReference>
<evidence type="ECO:0000259" key="2">
    <source>
        <dbReference type="PROSITE" id="PS50878"/>
    </source>
</evidence>
<dbReference type="Gene3D" id="3.40.50.720">
    <property type="entry name" value="NAD(P)-binding Rossmann-like Domain"/>
    <property type="match status" value="1"/>
</dbReference>
<dbReference type="PANTHER" id="PTHR33116:SF79">
    <property type="entry name" value="REVERSE TRANSCRIPTASE DOMAIN, ZINC FINGER, CCHC-TYPE-RELATED"/>
    <property type="match status" value="1"/>
</dbReference>
<dbReference type="InterPro" id="IPR021109">
    <property type="entry name" value="Peptidase_aspartic_dom_sf"/>
</dbReference>
<protein>
    <submittedName>
        <fullName evidence="3">RNA-directed DNA polymerase, eukaryota</fullName>
    </submittedName>
</protein>
<sequence>MAKDLFHVCKQYGHVVDSFIPLKRTKEGKRFGFVRFINVFNVERLVSNLCKIWVDRLKLHANRARFDRAPLNRANAHVKNIAMPVKVTNHTACMGDGAMGGKKSYVNVVASNARSGYSKDVGQNSYVGTVKKKIEFRQIMKEQHIPSLVLDDTCVLDYDYSLALVGKVSDFESLEKFKSHVGVGSWFISLEYAHNSFSVDERVVWVDIEGVPMNVWTNNTFTKISAKRGELMFVEDKDNMSMNCKRLCIKTKMLQNIYENCKIIVKGKVFWIRVKAVSGWDPGLLEKDDEENGYVNCNGESSKRDVSQSPKVDKESHCSGHCRRSIGLPSGGSILKVLDNLIKKAKKDWVKEICKKKQGDENSRFFHDMLNKKRNQQAIRGILKEGKWVDDPKAVKDEFLSYFQERFDTPTTNRLRLDLEFSKQISVEQLQDLERNVSIEEIKRAVWDCGLDKSPGPDGFTFGFYRRYWDILEKDVVDAVSFFFIIGSFPKGGNASFIALIPKMQEARVVKDFRLICLIGSMYKIIAKILANRFVGVLGDLIHEVQSAFIANRQILDDSVKWDFLDDVLNKVGFGLKWRMWISNCLMSSKGSVLINGSPTKEFYFRKGLKKGDPLSPFLFILIMERFHLSFQNLENARMFKGISVSSSLQLSHLFYADDVIFMGQWSESNINTIIQALDCFHKAPGLRMNLQKIKLMGISVKDDIVSRAAIKMGCSTLKAPFIYLGVKVGGSMARVGSWDEIVEKIKKCLSKWKMNALSIGGIRRKFFIGSDLKENKMSWFKWDKVLMAKDKGGLGVSSFFALNRALLFKWVWRFHVNRSASWSRFIRSLHGECGGLVKGAKAGHISFLGGEMEGDMSFKEKYPRVFALESDKKISVSNKMHHIDIGFTLRRIPRDGVEMEQFNALKLFLAGTTLSNSNDRWSWSLAGSEEFSVASVRKHIDDLRLGVTGGAGFIGTHTVLHLLHEGFNVTIIDNLDNSVEEAVTRVRELVGPELSRNLQFHLELASAIVVLLSIRAAAFQLQFDALREELQATRGLLQVRHGGGGEPGLPRSMRLDLPKFTGVDPESWLFSINEYFSLLNTPADKRLRIVGFNLEGERRNGLKLSIQRELLVSKPTTLGDVFSLSRVTEAWLDDQTSAAIVPKVNHESGSLYQRPTAVVVLKVATLGAKPTELSVAPKVVGNTSKPLAIKWISPTERKNNDEDTSEEVPTAEENAMESGEISIINSLVGHGSPRSLQLWGKIGDTRVHILIINGSTRNFIRTDVIERIRVPLQTTKAFKVYIGSGEILMCESVCSQVTLYVQGLDLKVDLYVFPMWGPDVVLGIQWLQQLRKVMHDYKQQVMEFTLLDTTYTLKGDESLRTDKVTLHRMQALLKTDEFTVCMNVTALLCRTKKSKLMGISVKDDIVSRAAIKMGCSTLKAPFIYLGVKVGGLMARVRSWDEIVEKIKKRLSKWKMNTLSIGGRLALIKSVLSSTPLYYMSTFKVPSQVLKFLEGIRRKFFIGSDLKENKMSWFKWDEVLMAKDKGGLGVSSFFTLNIALLFKWVWRFNVNRSALLSRFIRALHGECGGLVKGAKAGHISVWRNIFTDISNLRMKGIDLLCFINKKVGNGIETSF</sequence>
<dbReference type="GO" id="GO:0003676">
    <property type="term" value="F:nucleic acid binding"/>
    <property type="evidence" value="ECO:0007669"/>
    <property type="project" value="InterPro"/>
</dbReference>